<reference evidence="1 2" key="1">
    <citation type="journal article" date="2015" name="Sci. Rep.">
        <title>Genome of the facultative scuticociliatosis pathogen Pseudocohnilembus persalinus provides insight into its virulence through horizontal gene transfer.</title>
        <authorList>
            <person name="Xiong J."/>
            <person name="Wang G."/>
            <person name="Cheng J."/>
            <person name="Tian M."/>
            <person name="Pan X."/>
            <person name="Warren A."/>
            <person name="Jiang C."/>
            <person name="Yuan D."/>
            <person name="Miao W."/>
        </authorList>
    </citation>
    <scope>NUCLEOTIDE SEQUENCE [LARGE SCALE GENOMIC DNA]</scope>
    <source>
        <strain evidence="1">36N120E</strain>
    </source>
</reference>
<dbReference type="Proteomes" id="UP000054937">
    <property type="component" value="Unassembled WGS sequence"/>
</dbReference>
<protein>
    <submittedName>
        <fullName evidence="1">Uncharacterized protein</fullName>
    </submittedName>
</protein>
<keyword evidence="2" id="KW-1185">Reference proteome</keyword>
<dbReference type="OrthoDB" id="291181at2759"/>
<name>A0A0V0QEC6_PSEPJ</name>
<gene>
    <name evidence="1" type="ORF">PPERSA_12786</name>
</gene>
<organism evidence="1 2">
    <name type="scientific">Pseudocohnilembus persalinus</name>
    <name type="common">Ciliate</name>
    <dbReference type="NCBI Taxonomy" id="266149"/>
    <lineage>
        <taxon>Eukaryota</taxon>
        <taxon>Sar</taxon>
        <taxon>Alveolata</taxon>
        <taxon>Ciliophora</taxon>
        <taxon>Intramacronucleata</taxon>
        <taxon>Oligohymenophorea</taxon>
        <taxon>Scuticociliatia</taxon>
        <taxon>Philasterida</taxon>
        <taxon>Pseudocohnilembidae</taxon>
        <taxon>Pseudocohnilembus</taxon>
    </lineage>
</organism>
<comment type="caution">
    <text evidence="1">The sequence shown here is derived from an EMBL/GenBank/DDBJ whole genome shotgun (WGS) entry which is preliminary data.</text>
</comment>
<dbReference type="EMBL" id="LDAU01000184">
    <property type="protein sequence ID" value="KRX00567.1"/>
    <property type="molecule type" value="Genomic_DNA"/>
</dbReference>
<proteinExistence type="predicted"/>
<evidence type="ECO:0000313" key="2">
    <source>
        <dbReference type="Proteomes" id="UP000054937"/>
    </source>
</evidence>
<dbReference type="AlphaFoldDB" id="A0A0V0QEC6"/>
<accession>A0A0V0QEC6</accession>
<sequence>MIKLDEMEKNQADNKSDSQKFSEITQNYAQLVSLAADGFGFEMGSNLMFDRFCEIACPHIEKIKNKKDLDIFIKGFVYSYRGNQKILDLISFKIQQIVEEQYNYTVQINGDKETLDQLSESGQIFSVTELAQISKSLYMAEYQNKKLEFLIEKFIVTQLKDVGRITLEEILECVKSYTITRIGSRQIYKLLEIIIRHRFEDLKKNQEICQKIYVFYAKSGLCSSELLEQLELQQ</sequence>
<evidence type="ECO:0000313" key="1">
    <source>
        <dbReference type="EMBL" id="KRX00567.1"/>
    </source>
</evidence>
<dbReference type="InParanoid" id="A0A0V0QEC6"/>